<dbReference type="GO" id="GO:0065002">
    <property type="term" value="P:intracellular protein transmembrane transport"/>
    <property type="evidence" value="ECO:0007669"/>
    <property type="project" value="TreeGrafter"/>
</dbReference>
<feature type="transmembrane region" description="Helical" evidence="5">
    <location>
        <begin position="210"/>
        <end position="227"/>
    </location>
</feature>
<keyword evidence="4 5" id="KW-0472">Membrane</keyword>
<dbReference type="GeneID" id="74943341"/>
<dbReference type="PANTHER" id="PTHR30371:SF0">
    <property type="entry name" value="SEC-INDEPENDENT PROTEIN TRANSLOCASE PROTEIN TATC, CHLOROPLASTIC-RELATED"/>
    <property type="match status" value="1"/>
</dbReference>
<comment type="caution">
    <text evidence="5">Lacks conserved residue(s) required for the propagation of feature annotation.</text>
</comment>
<feature type="transmembrane region" description="Helical" evidence="5">
    <location>
        <begin position="77"/>
        <end position="101"/>
    </location>
</feature>
<keyword evidence="5" id="KW-0811">Translocation</keyword>
<organism evidence="7 8">
    <name type="scientific">Salinirubellus salinus</name>
    <dbReference type="NCBI Taxonomy" id="1364945"/>
    <lineage>
        <taxon>Archaea</taxon>
        <taxon>Methanobacteriati</taxon>
        <taxon>Methanobacteriota</taxon>
        <taxon>Stenosarchaea group</taxon>
        <taxon>Halobacteria</taxon>
        <taxon>Halobacteriales</taxon>
        <taxon>Natronomonadaceae</taxon>
        <taxon>Salinirubellus</taxon>
    </lineage>
</organism>
<feature type="transmembrane region" description="Helical" evidence="5">
    <location>
        <begin position="939"/>
        <end position="957"/>
    </location>
</feature>
<feature type="transmembrane region" description="Helical" evidence="5">
    <location>
        <begin position="233"/>
        <end position="253"/>
    </location>
</feature>
<feature type="transmembrane region" description="Helical" evidence="5">
    <location>
        <begin position="820"/>
        <end position="841"/>
    </location>
</feature>
<dbReference type="Proteomes" id="UP001057580">
    <property type="component" value="Chromosome"/>
</dbReference>
<keyword evidence="8" id="KW-1185">Reference proteome</keyword>
<protein>
    <recommendedName>
        <fullName evidence="5">Sec-independent protein translocase protein TatC</fullName>
    </recommendedName>
</protein>
<dbReference type="GO" id="GO:0009977">
    <property type="term" value="F:proton motive force dependent protein transmembrane transporter activity"/>
    <property type="evidence" value="ECO:0007669"/>
    <property type="project" value="TreeGrafter"/>
</dbReference>
<evidence type="ECO:0000313" key="7">
    <source>
        <dbReference type="EMBL" id="UWM53051.1"/>
    </source>
</evidence>
<dbReference type="InterPro" id="IPR002033">
    <property type="entry name" value="TatC"/>
</dbReference>
<dbReference type="EMBL" id="CP104003">
    <property type="protein sequence ID" value="UWM53051.1"/>
    <property type="molecule type" value="Genomic_DNA"/>
</dbReference>
<sequence length="1003" mass="107480">MSSALDEDVVRTVDNGRETLGAMIGAAQSHLRKVFIVFVVGLIGTIYALQEFIWAQMKADLNANPDIQIVAVTPFDVILLQVKIGLVVGALLSLPLLVYYARQPLRERGLWVPDRLDVSVGGYVALALVSLGLLVGGIAYAYFLFFPLMLDFLASNATSAGFEPTYSIVMWAQFIFLLSVSFGLAAQLPLVMSGLSYTDVVPYETFRDKWRYAVIGIFAFGALFSPPDPFTQIMWAVPLLFLYGLSLGLARIVTTARVSSEAIGVRTLARRRWNLLVGAFVVVAGGTYLLGQALYAGRFDATLQQLPAPIRPGLFARDLLFGLPVDGVLAVVGVLLGLLTAGAVVVVLLFTELEELPSPEERRRGRARAAPASTGTPAALDVGALDVHGVRAAPIEPFVEMTEDEALALAREAMDDDDPDKAEALLDRFDEAQAMVEANPEANGATAAAANRVGEDGELEDSEAAKPATPNPTAEDPADVEIVGLTASGVRNAPDEVFAEMTEDEAVDHAQQAMEAGNAEKAEAIFERFDAVQERIRAEGPTGTWGESAEGYGAVLRLGASRVDWRGRFGAVWNLLAVLAVLVGGGVYLGVSQGAVTLPPALADIAGPTVLGAALGVLAGVLVAGLVAGGLAALWAYRAATDATAVDFAVLTVEEVRDAPFAAFFGTLEGDVDREAEALIRRGESEKAQALFDRYEEVESERENTETRRRASRGANDGGVFSRTGAGMASAFTDDDVDDDDIGGYYYDLAFIFDSITSKTFWLVGWFMAVLALTFVTLYQGGIGVLKNQFYARLPASVQPDSVQLVTLHPVEALIFEIKVSTIIAAVATLPLLLYYVWPALKERGFASGDRNVLVTWAGTLFGGLLVGSVVGFLFVAPTIISWLAADVVQNEMLIRYRINNFGWLVFFTTVGVGLMLDIPLSMWLFHRGGLVPYRSMKARWREVTIAVLAVAALASPKGIFTMFLLGVPIMACYGLGLAILRLYVAVSGDEGRPPLLSGQEAD</sequence>
<feature type="region of interest" description="Disordered" evidence="6">
    <location>
        <begin position="699"/>
        <end position="718"/>
    </location>
</feature>
<evidence type="ECO:0000256" key="6">
    <source>
        <dbReference type="SAM" id="MobiDB-lite"/>
    </source>
</evidence>
<evidence type="ECO:0000313" key="8">
    <source>
        <dbReference type="Proteomes" id="UP001057580"/>
    </source>
</evidence>
<feature type="region of interest" description="Disordered" evidence="6">
    <location>
        <begin position="454"/>
        <end position="479"/>
    </location>
</feature>
<keyword evidence="5" id="KW-0813">Transport</keyword>
<feature type="transmembrane region" description="Helical" evidence="5">
    <location>
        <begin position="168"/>
        <end position="190"/>
    </location>
</feature>
<dbReference type="GO" id="GO:0033281">
    <property type="term" value="C:TAT protein transport complex"/>
    <property type="evidence" value="ECO:0007669"/>
    <property type="project" value="UniProtKB-UniRule"/>
</dbReference>
<feature type="transmembrane region" description="Helical" evidence="5">
    <location>
        <begin position="328"/>
        <end position="350"/>
    </location>
</feature>
<feature type="compositionally biased region" description="Basic and acidic residues" evidence="6">
    <location>
        <begin position="699"/>
        <end position="709"/>
    </location>
</feature>
<evidence type="ECO:0000256" key="2">
    <source>
        <dbReference type="ARBA" id="ARBA00022692"/>
    </source>
</evidence>
<dbReference type="HAMAP" id="MF_00902">
    <property type="entry name" value="TatC"/>
    <property type="match status" value="1"/>
</dbReference>
<dbReference type="RefSeq" id="WP_260592046.1">
    <property type="nucleotide sequence ID" value="NZ_CP104003.1"/>
</dbReference>
<comment type="subcellular location">
    <subcellularLocation>
        <location evidence="5">Cell membrane</location>
        <topology evidence="5">Multi-pass membrane protein</topology>
    </subcellularLocation>
    <subcellularLocation>
        <location evidence="1">Membrane</location>
        <topology evidence="1">Multi-pass membrane protein</topology>
    </subcellularLocation>
</comment>
<dbReference type="AlphaFoldDB" id="A0A9E7QZT3"/>
<dbReference type="KEGG" id="ssai:N0B31_12925"/>
<evidence type="ECO:0000256" key="4">
    <source>
        <dbReference type="ARBA" id="ARBA00023136"/>
    </source>
</evidence>
<keyword evidence="3 5" id="KW-1133">Transmembrane helix</keyword>
<evidence type="ECO:0000256" key="1">
    <source>
        <dbReference type="ARBA" id="ARBA00004141"/>
    </source>
</evidence>
<feature type="transmembrane region" description="Helical" evidence="5">
    <location>
        <begin position="904"/>
        <end position="927"/>
    </location>
</feature>
<comment type="similarity">
    <text evidence="5">Belongs to the TatC family.</text>
</comment>
<proteinExistence type="inferred from homology"/>
<gene>
    <name evidence="5" type="primary">tatC</name>
    <name evidence="7" type="ORF">N0B31_12925</name>
</gene>
<evidence type="ECO:0000256" key="3">
    <source>
        <dbReference type="ARBA" id="ARBA00022989"/>
    </source>
</evidence>
<dbReference type="Pfam" id="PF00902">
    <property type="entry name" value="TatC"/>
    <property type="match status" value="2"/>
</dbReference>
<reference evidence="7" key="1">
    <citation type="submission" date="2022-09" db="EMBL/GenBank/DDBJ databases">
        <title>Diverse halophilic archaea isolated from saline environments.</title>
        <authorList>
            <person name="Cui H.-L."/>
        </authorList>
    </citation>
    <scope>NUCLEOTIDE SEQUENCE</scope>
    <source>
        <strain evidence="7">ZS-35-S2</strain>
    </source>
</reference>
<dbReference type="GO" id="GO:0043953">
    <property type="term" value="P:protein transport by the Tat complex"/>
    <property type="evidence" value="ECO:0007669"/>
    <property type="project" value="UniProtKB-UniRule"/>
</dbReference>
<evidence type="ECO:0000256" key="5">
    <source>
        <dbReference type="HAMAP-Rule" id="MF_00902"/>
    </source>
</evidence>
<name>A0A9E7QZT3_9EURY</name>
<dbReference type="PANTHER" id="PTHR30371">
    <property type="entry name" value="SEC-INDEPENDENT PROTEIN TRANSLOCASE PROTEIN TATC"/>
    <property type="match status" value="1"/>
</dbReference>
<feature type="transmembrane region" description="Helical" evidence="5">
    <location>
        <begin position="34"/>
        <end position="57"/>
    </location>
</feature>
<feature type="transmembrane region" description="Helical" evidence="5">
    <location>
        <begin position="853"/>
        <end position="884"/>
    </location>
</feature>
<keyword evidence="5" id="KW-0653">Protein transport</keyword>
<accession>A0A9E7QZT3</accession>
<keyword evidence="2 5" id="KW-0812">Transmembrane</keyword>
<feature type="transmembrane region" description="Helical" evidence="5">
    <location>
        <begin position="122"/>
        <end position="148"/>
    </location>
</feature>
<feature type="transmembrane region" description="Helical" evidence="5">
    <location>
        <begin position="611"/>
        <end position="637"/>
    </location>
</feature>
<feature type="transmembrane region" description="Helical" evidence="5">
    <location>
        <begin position="571"/>
        <end position="591"/>
    </location>
</feature>
<comment type="subunit">
    <text evidence="5">Forms a complex with TatA.</text>
</comment>
<keyword evidence="5" id="KW-1003">Cell membrane</keyword>
<feature type="transmembrane region" description="Helical" evidence="5">
    <location>
        <begin position="761"/>
        <end position="781"/>
    </location>
</feature>
<feature type="transmembrane region" description="Helical" evidence="5">
    <location>
        <begin position="273"/>
        <end position="295"/>
    </location>
</feature>
<comment type="function">
    <text evidence="5">Part of the twin-arginine translocation (Tat) system that transports large folded proteins containing a characteristic twin-arginine motif in their signal peptide across membranes.</text>
</comment>